<comment type="caution">
    <text evidence="1">The sequence shown here is derived from an EMBL/GenBank/DDBJ whole genome shotgun (WGS) entry which is preliminary data.</text>
</comment>
<proteinExistence type="predicted"/>
<evidence type="ECO:0000313" key="1">
    <source>
        <dbReference type="EMBL" id="HGU41826.1"/>
    </source>
</evidence>
<dbReference type="AlphaFoldDB" id="A0A7C4VWE3"/>
<dbReference type="EMBL" id="DSZT01000079">
    <property type="protein sequence ID" value="HGU41826.1"/>
    <property type="molecule type" value="Genomic_DNA"/>
</dbReference>
<organism evidence="1">
    <name type="scientific">Fervidobacterium pennivorans</name>
    <dbReference type="NCBI Taxonomy" id="93466"/>
    <lineage>
        <taxon>Bacteria</taxon>
        <taxon>Thermotogati</taxon>
        <taxon>Thermotogota</taxon>
        <taxon>Thermotogae</taxon>
        <taxon>Thermotogales</taxon>
        <taxon>Fervidobacteriaceae</taxon>
        <taxon>Fervidobacterium</taxon>
    </lineage>
</organism>
<sequence>MNDTKVDSFRGLHNAYKSKFTKAIFYKFYRAMRDEIMKAELFRFSPNTWNQIINVFRSKPDIECYWEVFDLAMNELLDFRVGLYFSMLRYLFNDIAVLDEDELDLYEFYALCEEEKEKAIWFKDDNPSNRLAFLLDDYFHSLDDWAEEYFNATEDDFYRFLDYCEKNDIEIPDVYARAIKVCIMNKNFQRAFVYIAKIIYMETGKAIVNKNGKKYLKGIGL</sequence>
<reference evidence="1" key="1">
    <citation type="journal article" date="2020" name="mSystems">
        <title>Genome- and Community-Level Interaction Insights into Carbon Utilization and Element Cycling Functions of Hydrothermarchaeota in Hydrothermal Sediment.</title>
        <authorList>
            <person name="Zhou Z."/>
            <person name="Liu Y."/>
            <person name="Xu W."/>
            <person name="Pan J."/>
            <person name="Luo Z.H."/>
            <person name="Li M."/>
        </authorList>
    </citation>
    <scope>NUCLEOTIDE SEQUENCE [LARGE SCALE GENOMIC DNA]</scope>
    <source>
        <strain evidence="1">SpSt-604</strain>
    </source>
</reference>
<accession>A0A7C4VWE3</accession>
<protein>
    <submittedName>
        <fullName evidence="1">Uncharacterized protein</fullName>
    </submittedName>
</protein>
<gene>
    <name evidence="1" type="ORF">ENT72_02735</name>
</gene>
<name>A0A7C4VWE3_FERPE</name>